<accession>A0ABM7M6V3</accession>
<organism evidence="5 6">
    <name type="scientific">Actinoplanes ianthinogenes</name>
    <dbReference type="NCBI Taxonomy" id="122358"/>
    <lineage>
        <taxon>Bacteria</taxon>
        <taxon>Bacillati</taxon>
        <taxon>Actinomycetota</taxon>
        <taxon>Actinomycetes</taxon>
        <taxon>Micromonosporales</taxon>
        <taxon>Micromonosporaceae</taxon>
        <taxon>Actinoplanes</taxon>
    </lineage>
</organism>
<dbReference type="NCBIfam" id="NF033103">
    <property type="entry name" value="bla_class_A"/>
    <property type="match status" value="1"/>
</dbReference>
<dbReference type="PROSITE" id="PS51318">
    <property type="entry name" value="TAT"/>
    <property type="match status" value="1"/>
</dbReference>
<evidence type="ECO:0000313" key="6">
    <source>
        <dbReference type="Proteomes" id="UP000676967"/>
    </source>
</evidence>
<evidence type="ECO:0000256" key="3">
    <source>
        <dbReference type="SAM" id="SignalP"/>
    </source>
</evidence>
<feature type="domain" description="Beta-lactamase class A catalytic" evidence="4">
    <location>
        <begin position="55"/>
        <end position="272"/>
    </location>
</feature>
<feature type="chain" id="PRO_5046136377" description="Beta-lactamase" evidence="3">
    <location>
        <begin position="30"/>
        <end position="300"/>
    </location>
</feature>
<protein>
    <recommendedName>
        <fullName evidence="1">Beta-lactamase</fullName>
    </recommendedName>
    <alternativeName>
        <fullName evidence="2">Penicillinase</fullName>
    </alternativeName>
</protein>
<evidence type="ECO:0000256" key="1">
    <source>
        <dbReference type="ARBA" id="ARBA00018879"/>
    </source>
</evidence>
<evidence type="ECO:0000256" key="2">
    <source>
        <dbReference type="ARBA" id="ARBA00030171"/>
    </source>
</evidence>
<dbReference type="InterPro" id="IPR012338">
    <property type="entry name" value="Beta-lactam/transpept-like"/>
</dbReference>
<dbReference type="Gene3D" id="3.40.710.10">
    <property type="entry name" value="DD-peptidase/beta-lactamase superfamily"/>
    <property type="match status" value="1"/>
</dbReference>
<dbReference type="RefSeq" id="WP_189329802.1">
    <property type="nucleotide sequence ID" value="NZ_AP023356.1"/>
</dbReference>
<feature type="signal peptide" evidence="3">
    <location>
        <begin position="1"/>
        <end position="29"/>
    </location>
</feature>
<keyword evidence="6" id="KW-1185">Reference proteome</keyword>
<proteinExistence type="predicted"/>
<keyword evidence="3" id="KW-0732">Signal</keyword>
<dbReference type="Proteomes" id="UP000676967">
    <property type="component" value="Chromosome"/>
</dbReference>
<evidence type="ECO:0000259" key="4">
    <source>
        <dbReference type="Pfam" id="PF13354"/>
    </source>
</evidence>
<dbReference type="InterPro" id="IPR000871">
    <property type="entry name" value="Beta-lactam_class-A"/>
</dbReference>
<dbReference type="PANTHER" id="PTHR35333">
    <property type="entry name" value="BETA-LACTAMASE"/>
    <property type="match status" value="1"/>
</dbReference>
<gene>
    <name evidence="5" type="primary">penA</name>
    <name evidence="5" type="ORF">Aiant_80380</name>
</gene>
<dbReference type="PANTHER" id="PTHR35333:SF3">
    <property type="entry name" value="BETA-LACTAMASE-TYPE TRANSPEPTIDASE FOLD CONTAINING PROTEIN"/>
    <property type="match status" value="1"/>
</dbReference>
<name>A0ABM7M6V3_9ACTN</name>
<evidence type="ECO:0000313" key="5">
    <source>
        <dbReference type="EMBL" id="BCJ47381.1"/>
    </source>
</evidence>
<dbReference type="SUPFAM" id="SSF56601">
    <property type="entry name" value="beta-lactamase/transpeptidase-like"/>
    <property type="match status" value="1"/>
</dbReference>
<dbReference type="InterPro" id="IPR045155">
    <property type="entry name" value="Beta-lactam_cat"/>
</dbReference>
<reference evidence="5 6" key="1">
    <citation type="submission" date="2020-08" db="EMBL/GenBank/DDBJ databases">
        <title>Whole genome shotgun sequence of Actinoplanes ianthinogenes NBRC 13996.</title>
        <authorList>
            <person name="Komaki H."/>
            <person name="Tamura T."/>
        </authorList>
    </citation>
    <scope>NUCLEOTIDE SEQUENCE [LARGE SCALE GENOMIC DNA]</scope>
    <source>
        <strain evidence="5 6">NBRC 13996</strain>
    </source>
</reference>
<dbReference type="PRINTS" id="PR00118">
    <property type="entry name" value="BLACTAMASEA"/>
</dbReference>
<dbReference type="InterPro" id="IPR006311">
    <property type="entry name" value="TAT_signal"/>
</dbReference>
<dbReference type="EMBL" id="AP023356">
    <property type="protein sequence ID" value="BCJ47381.1"/>
    <property type="molecule type" value="Genomic_DNA"/>
</dbReference>
<dbReference type="Pfam" id="PF13354">
    <property type="entry name" value="Beta-lactamase2"/>
    <property type="match status" value="1"/>
</dbReference>
<sequence>MREQMTRRAVLLGSASAAASLILPGAAAAASNPGQACALDLSALESEHGARIGAFAIDIGSGRTVGHRVGERFPFCSTFKVLAVSDVLRRSRSYDPGLLDRRIRYTAADLVANSPITRQHVDDGMTVAELCAAALDHSDNTAANLILDQLGGPGEVTRYARGLGDSVSRLDRREPGLNLWAPDDPRDTTTPAAMARNLRALTVGRALHPEDRGRLVSWMRANTTGATRIRAGLPTDWVVADKTGTGSTYAAANDIALVEPPTGAPLVLTIYTNRHSADASPDNTLIATIAAALAEALGRR</sequence>